<keyword evidence="2" id="KW-1185">Reference proteome</keyword>
<organism evidence="1 2">
    <name type="scientific">Streptomyces lancefieldiae</name>
    <dbReference type="NCBI Taxonomy" id="3075520"/>
    <lineage>
        <taxon>Bacteria</taxon>
        <taxon>Bacillati</taxon>
        <taxon>Actinomycetota</taxon>
        <taxon>Actinomycetes</taxon>
        <taxon>Kitasatosporales</taxon>
        <taxon>Streptomycetaceae</taxon>
        <taxon>Streptomyces</taxon>
    </lineage>
</organism>
<evidence type="ECO:0000313" key="2">
    <source>
        <dbReference type="Proteomes" id="UP001180724"/>
    </source>
</evidence>
<dbReference type="EMBL" id="JAVRFH010000001">
    <property type="protein sequence ID" value="MDT0608901.1"/>
    <property type="molecule type" value="Genomic_DNA"/>
</dbReference>
<sequence>MNQPENDFPDCDRCDDTQLAPDAYIPHETEHGTAYRHAPCRSCQPEAWENP</sequence>
<evidence type="ECO:0000313" key="1">
    <source>
        <dbReference type="EMBL" id="MDT0608901.1"/>
    </source>
</evidence>
<accession>A0ABU3AFE1</accession>
<reference evidence="1" key="1">
    <citation type="submission" date="2024-05" db="EMBL/GenBank/DDBJ databases">
        <title>30 novel species of actinomycetes from the DSMZ collection.</title>
        <authorList>
            <person name="Nouioui I."/>
        </authorList>
    </citation>
    <scope>NUCLEOTIDE SEQUENCE</scope>
    <source>
        <strain evidence="1">DSM 40712</strain>
    </source>
</reference>
<gene>
    <name evidence="1" type="ORF">RM812_01365</name>
</gene>
<protein>
    <recommendedName>
        <fullName evidence="3">Small CPxCG-related zinc finger protein</fullName>
    </recommendedName>
</protein>
<name>A0ABU3AFE1_9ACTN</name>
<comment type="caution">
    <text evidence="1">The sequence shown here is derived from an EMBL/GenBank/DDBJ whole genome shotgun (WGS) entry which is preliminary data.</text>
</comment>
<evidence type="ECO:0008006" key="3">
    <source>
        <dbReference type="Google" id="ProtNLM"/>
    </source>
</evidence>
<proteinExistence type="predicted"/>
<dbReference type="Proteomes" id="UP001180724">
    <property type="component" value="Unassembled WGS sequence"/>
</dbReference>
<dbReference type="RefSeq" id="WP_311570490.1">
    <property type="nucleotide sequence ID" value="NZ_JAVRFH010000001.1"/>
</dbReference>